<feature type="domain" description="Signal transduction histidine kinase internal region" evidence="2">
    <location>
        <begin position="80"/>
        <end position="135"/>
    </location>
</feature>
<feature type="coiled-coil region" evidence="1">
    <location>
        <begin position="62"/>
        <end position="89"/>
    </location>
</feature>
<sequence length="170" mass="19892">MSIAAGLLLAWLMWRMVYVPLTQLSKEIRQLGNSRFHSEIKKTNIPEYDELLHQFWRTRKQVWELLLEVEQKEKRRADLEVEKLMYQINPHFLYNTLDTVSWIACLNGQDEIDKLVTSLNKLLHYNLGKQGQDTTDVRQYSLIRSIFEAVVGGMELICPSSSRSTSCCRV</sequence>
<gene>
    <name evidence="3" type="ORF">PACILC2_13290</name>
</gene>
<keyword evidence="1" id="KW-0175">Coiled coil</keyword>
<evidence type="ECO:0000313" key="4">
    <source>
        <dbReference type="Proteomes" id="UP000680304"/>
    </source>
</evidence>
<dbReference type="PANTHER" id="PTHR34220">
    <property type="entry name" value="SENSOR HISTIDINE KINASE YPDA"/>
    <property type="match status" value="1"/>
</dbReference>
<keyword evidence="4" id="KW-1185">Reference proteome</keyword>
<dbReference type="PANTHER" id="PTHR34220:SF7">
    <property type="entry name" value="SENSOR HISTIDINE KINASE YPDA"/>
    <property type="match status" value="1"/>
</dbReference>
<dbReference type="InterPro" id="IPR050640">
    <property type="entry name" value="Bact_2-comp_sensor_kinase"/>
</dbReference>
<accession>A0ABQ4N486</accession>
<evidence type="ECO:0000313" key="3">
    <source>
        <dbReference type="EMBL" id="GIQ62761.1"/>
    </source>
</evidence>
<evidence type="ECO:0000256" key="1">
    <source>
        <dbReference type="SAM" id="Coils"/>
    </source>
</evidence>
<protein>
    <recommendedName>
        <fullName evidence="2">Signal transduction histidine kinase internal region domain-containing protein</fullName>
    </recommendedName>
</protein>
<dbReference type="Pfam" id="PF06580">
    <property type="entry name" value="His_kinase"/>
    <property type="match status" value="1"/>
</dbReference>
<evidence type="ECO:0000259" key="2">
    <source>
        <dbReference type="Pfam" id="PF06580"/>
    </source>
</evidence>
<name>A0ABQ4N486_9BACL</name>
<reference evidence="3 4" key="1">
    <citation type="submission" date="2021-04" db="EMBL/GenBank/DDBJ databases">
        <title>Draft genome sequence of Paenibacillus cisolokensis, LC2-13A.</title>
        <authorList>
            <person name="Uke A."/>
            <person name="Chhe C."/>
            <person name="Baramee S."/>
            <person name="Kosugi A."/>
        </authorList>
    </citation>
    <scope>NUCLEOTIDE SEQUENCE [LARGE SCALE GENOMIC DNA]</scope>
    <source>
        <strain evidence="3 4">LC2-13A</strain>
    </source>
</reference>
<dbReference type="Proteomes" id="UP000680304">
    <property type="component" value="Unassembled WGS sequence"/>
</dbReference>
<comment type="caution">
    <text evidence="3">The sequence shown here is derived from an EMBL/GenBank/DDBJ whole genome shotgun (WGS) entry which is preliminary data.</text>
</comment>
<dbReference type="RefSeq" id="WP_244863261.1">
    <property type="nucleotide sequence ID" value="NZ_BOVJ01000042.1"/>
</dbReference>
<proteinExistence type="predicted"/>
<dbReference type="EMBL" id="BOVJ01000042">
    <property type="protein sequence ID" value="GIQ62761.1"/>
    <property type="molecule type" value="Genomic_DNA"/>
</dbReference>
<organism evidence="3 4">
    <name type="scientific">Paenibacillus cisolokensis</name>
    <dbReference type="NCBI Taxonomy" id="1658519"/>
    <lineage>
        <taxon>Bacteria</taxon>
        <taxon>Bacillati</taxon>
        <taxon>Bacillota</taxon>
        <taxon>Bacilli</taxon>
        <taxon>Bacillales</taxon>
        <taxon>Paenibacillaceae</taxon>
        <taxon>Paenibacillus</taxon>
    </lineage>
</organism>
<dbReference type="InterPro" id="IPR010559">
    <property type="entry name" value="Sig_transdc_His_kin_internal"/>
</dbReference>